<dbReference type="Proteomes" id="UP000276133">
    <property type="component" value="Unassembled WGS sequence"/>
</dbReference>
<evidence type="ECO:0000313" key="1">
    <source>
        <dbReference type="EMBL" id="RNA43390.1"/>
    </source>
</evidence>
<reference evidence="1 2" key="1">
    <citation type="journal article" date="2018" name="Sci. Rep.">
        <title>Genomic signatures of local adaptation to the degree of environmental predictability in rotifers.</title>
        <authorList>
            <person name="Franch-Gras L."/>
            <person name="Hahn C."/>
            <person name="Garcia-Roger E.M."/>
            <person name="Carmona M.J."/>
            <person name="Serra M."/>
            <person name="Gomez A."/>
        </authorList>
    </citation>
    <scope>NUCLEOTIDE SEQUENCE [LARGE SCALE GENOMIC DNA]</scope>
    <source>
        <strain evidence="1">HYR1</strain>
    </source>
</reference>
<keyword evidence="2" id="KW-1185">Reference proteome</keyword>
<dbReference type="EMBL" id="REGN01000227">
    <property type="protein sequence ID" value="RNA43390.1"/>
    <property type="molecule type" value="Genomic_DNA"/>
</dbReference>
<evidence type="ECO:0000313" key="2">
    <source>
        <dbReference type="Proteomes" id="UP000276133"/>
    </source>
</evidence>
<accession>A0A3M7T6E6</accession>
<proteinExistence type="predicted"/>
<gene>
    <name evidence="1" type="ORF">BpHYR1_000693</name>
</gene>
<sequence length="74" mass="8856">MIGNERLVDDYNRGFISRFAYLARYAYQFKKLIYFLYTLKSYSWLRGVVLKKIFISTLTDLCLMRLSKVLLDAK</sequence>
<name>A0A3M7T6E6_BRAPC</name>
<dbReference type="AlphaFoldDB" id="A0A3M7T6E6"/>
<comment type="caution">
    <text evidence="1">The sequence shown here is derived from an EMBL/GenBank/DDBJ whole genome shotgun (WGS) entry which is preliminary data.</text>
</comment>
<organism evidence="1 2">
    <name type="scientific">Brachionus plicatilis</name>
    <name type="common">Marine rotifer</name>
    <name type="synonym">Brachionus muelleri</name>
    <dbReference type="NCBI Taxonomy" id="10195"/>
    <lineage>
        <taxon>Eukaryota</taxon>
        <taxon>Metazoa</taxon>
        <taxon>Spiralia</taxon>
        <taxon>Gnathifera</taxon>
        <taxon>Rotifera</taxon>
        <taxon>Eurotatoria</taxon>
        <taxon>Monogononta</taxon>
        <taxon>Pseudotrocha</taxon>
        <taxon>Ploima</taxon>
        <taxon>Brachionidae</taxon>
        <taxon>Brachionus</taxon>
    </lineage>
</organism>
<protein>
    <submittedName>
        <fullName evidence="1">Uncharacterized protein</fullName>
    </submittedName>
</protein>